<feature type="non-terminal residue" evidence="1">
    <location>
        <position position="162"/>
    </location>
</feature>
<protein>
    <submittedName>
        <fullName evidence="1">Uncharacterized protein</fullName>
    </submittedName>
</protein>
<dbReference type="EMBL" id="BQXS01011644">
    <property type="protein sequence ID" value="GKT15021.1"/>
    <property type="molecule type" value="Genomic_DNA"/>
</dbReference>
<gene>
    <name evidence="1" type="ORF">ADUPG1_010603</name>
</gene>
<keyword evidence="2" id="KW-1185">Reference proteome</keyword>
<organism evidence="1 2">
    <name type="scientific">Aduncisulcus paluster</name>
    <dbReference type="NCBI Taxonomy" id="2918883"/>
    <lineage>
        <taxon>Eukaryota</taxon>
        <taxon>Metamonada</taxon>
        <taxon>Carpediemonas-like organisms</taxon>
        <taxon>Aduncisulcus</taxon>
    </lineage>
</organism>
<sequence length="162" mass="19156">MDDFSTESRIKYAKAVEFSFKQAKKRVITALYVNAVVSKKIEEEKTKIADLHYIQSLVHKGFIGFKKYYMKARRDKDLLHKYTLCQEQRLRHMIINGFRKNVQWCHTVPMIARQHYEMKLKNRAMRAIRARSLFIIAKSAKTALIVADVREIYARKTCVKVL</sequence>
<comment type="caution">
    <text evidence="1">The sequence shown here is derived from an EMBL/GenBank/DDBJ whole genome shotgun (WGS) entry which is preliminary data.</text>
</comment>
<accession>A0ABQ5JS48</accession>
<evidence type="ECO:0000313" key="2">
    <source>
        <dbReference type="Proteomes" id="UP001057375"/>
    </source>
</evidence>
<proteinExistence type="predicted"/>
<reference evidence="1" key="1">
    <citation type="submission" date="2022-03" db="EMBL/GenBank/DDBJ databases">
        <title>Draft genome sequence of Aduncisulcus paluster, a free-living microaerophilic Fornicata.</title>
        <authorList>
            <person name="Yuyama I."/>
            <person name="Kume K."/>
            <person name="Tamura T."/>
            <person name="Inagaki Y."/>
            <person name="Hashimoto T."/>
        </authorList>
    </citation>
    <scope>NUCLEOTIDE SEQUENCE</scope>
    <source>
        <strain evidence="1">NY0171</strain>
    </source>
</reference>
<dbReference type="Proteomes" id="UP001057375">
    <property type="component" value="Unassembled WGS sequence"/>
</dbReference>
<name>A0ABQ5JS48_9EUKA</name>
<evidence type="ECO:0000313" key="1">
    <source>
        <dbReference type="EMBL" id="GKT15021.1"/>
    </source>
</evidence>